<organism evidence="10 11">
    <name type="scientific">Sulfuricurvum kujiense</name>
    <dbReference type="NCBI Taxonomy" id="148813"/>
    <lineage>
        <taxon>Bacteria</taxon>
        <taxon>Pseudomonadati</taxon>
        <taxon>Campylobacterota</taxon>
        <taxon>Epsilonproteobacteria</taxon>
        <taxon>Campylobacterales</taxon>
        <taxon>Sulfurimonadaceae</taxon>
        <taxon>Sulfuricurvum</taxon>
    </lineage>
</organism>
<dbReference type="InterPro" id="IPR001789">
    <property type="entry name" value="Sig_transdc_resp-reg_receiver"/>
</dbReference>
<dbReference type="PROSITE" id="PS50110">
    <property type="entry name" value="RESPONSE_REGULATORY"/>
    <property type="match status" value="1"/>
</dbReference>
<dbReference type="Pfam" id="PF00072">
    <property type="entry name" value="Response_reg"/>
    <property type="match status" value="1"/>
</dbReference>
<dbReference type="InterPro" id="IPR039420">
    <property type="entry name" value="WalR-like"/>
</dbReference>
<dbReference type="InterPro" id="IPR036388">
    <property type="entry name" value="WH-like_DNA-bd_sf"/>
</dbReference>
<keyword evidence="1 6" id="KW-0597">Phosphoprotein</keyword>
<feature type="domain" description="Response regulatory" evidence="8">
    <location>
        <begin position="9"/>
        <end position="123"/>
    </location>
</feature>
<dbReference type="Pfam" id="PF00486">
    <property type="entry name" value="Trans_reg_C"/>
    <property type="match status" value="1"/>
</dbReference>
<evidence type="ECO:0000256" key="7">
    <source>
        <dbReference type="PROSITE-ProRule" id="PRU01091"/>
    </source>
</evidence>
<dbReference type="PANTHER" id="PTHR48111:SF1">
    <property type="entry name" value="TWO-COMPONENT RESPONSE REGULATOR ORR33"/>
    <property type="match status" value="1"/>
</dbReference>
<dbReference type="GO" id="GO:0032993">
    <property type="term" value="C:protein-DNA complex"/>
    <property type="evidence" value="ECO:0007669"/>
    <property type="project" value="TreeGrafter"/>
</dbReference>
<evidence type="ECO:0000256" key="1">
    <source>
        <dbReference type="ARBA" id="ARBA00022553"/>
    </source>
</evidence>
<dbReference type="GO" id="GO:0000156">
    <property type="term" value="F:phosphorelay response regulator activity"/>
    <property type="evidence" value="ECO:0007669"/>
    <property type="project" value="TreeGrafter"/>
</dbReference>
<name>A0A2D3WQ46_9BACT</name>
<dbReference type="InterPro" id="IPR001867">
    <property type="entry name" value="OmpR/PhoB-type_DNA-bd"/>
</dbReference>
<dbReference type="InterPro" id="IPR011006">
    <property type="entry name" value="CheY-like_superfamily"/>
</dbReference>
<comment type="caution">
    <text evidence="10">The sequence shown here is derived from an EMBL/GenBank/DDBJ whole genome shotgun (WGS) entry which is preliminary data.</text>
</comment>
<evidence type="ECO:0000256" key="2">
    <source>
        <dbReference type="ARBA" id="ARBA00023012"/>
    </source>
</evidence>
<dbReference type="GO" id="GO:0000976">
    <property type="term" value="F:transcription cis-regulatory region binding"/>
    <property type="evidence" value="ECO:0007669"/>
    <property type="project" value="TreeGrafter"/>
</dbReference>
<dbReference type="AlphaFoldDB" id="A0A2D3WQ46"/>
<protein>
    <recommendedName>
        <fullName evidence="12">Two component transcriptional regulator, winged helix family</fullName>
    </recommendedName>
</protein>
<feature type="modified residue" description="4-aspartylphosphate" evidence="6">
    <location>
        <position position="58"/>
    </location>
</feature>
<dbReference type="Gene3D" id="3.40.50.2300">
    <property type="match status" value="1"/>
</dbReference>
<accession>A0A2D3WQ46</accession>
<evidence type="ECO:0000313" key="11">
    <source>
        <dbReference type="Proteomes" id="UP000228859"/>
    </source>
</evidence>
<reference evidence="10 11" key="1">
    <citation type="journal article" date="2017" name="Front. Microbiol.">
        <title>Comparative Genomic Analysis of the Class Epsilonproteobacteria and Proposed Reclassification to Epsilonbacteraeota (phyl. nov.).</title>
        <authorList>
            <person name="Waite D.W."/>
            <person name="Vanwonterghem I."/>
            <person name="Rinke C."/>
            <person name="Parks D.H."/>
            <person name="Zhang Y."/>
            <person name="Takai K."/>
            <person name="Sievert S.M."/>
            <person name="Simon J."/>
            <person name="Campbell B.J."/>
            <person name="Hanson T.E."/>
            <person name="Woyke T."/>
            <person name="Klotz M.G."/>
            <person name="Hugenholtz P."/>
        </authorList>
    </citation>
    <scope>NUCLEOTIDE SEQUENCE [LARGE SCALE GENOMIC DNA]</scope>
    <source>
        <strain evidence="10">UBA12443</strain>
    </source>
</reference>
<dbReference type="CDD" id="cd17536">
    <property type="entry name" value="REC_YesN-like"/>
    <property type="match status" value="1"/>
</dbReference>
<evidence type="ECO:0000259" key="9">
    <source>
        <dbReference type="PROSITE" id="PS51755"/>
    </source>
</evidence>
<keyword evidence="5" id="KW-0804">Transcription</keyword>
<evidence type="ECO:0008006" key="12">
    <source>
        <dbReference type="Google" id="ProtNLM"/>
    </source>
</evidence>
<keyword evidence="4 7" id="KW-0238">DNA-binding</keyword>
<evidence type="ECO:0000259" key="8">
    <source>
        <dbReference type="PROSITE" id="PS50110"/>
    </source>
</evidence>
<dbReference type="GO" id="GO:0005829">
    <property type="term" value="C:cytosol"/>
    <property type="evidence" value="ECO:0007669"/>
    <property type="project" value="TreeGrafter"/>
</dbReference>
<evidence type="ECO:0000313" key="10">
    <source>
        <dbReference type="EMBL" id="DAB38823.1"/>
    </source>
</evidence>
<proteinExistence type="predicted"/>
<dbReference type="EMBL" id="DLUI01000060">
    <property type="protein sequence ID" value="DAB38823.1"/>
    <property type="molecule type" value="Genomic_DNA"/>
</dbReference>
<evidence type="ECO:0000256" key="4">
    <source>
        <dbReference type="ARBA" id="ARBA00023125"/>
    </source>
</evidence>
<gene>
    <name evidence="10" type="ORF">CFH83_03970</name>
</gene>
<keyword evidence="3" id="KW-0805">Transcription regulation</keyword>
<dbReference type="CDD" id="cd00383">
    <property type="entry name" value="trans_reg_C"/>
    <property type="match status" value="1"/>
</dbReference>
<evidence type="ECO:0000256" key="5">
    <source>
        <dbReference type="ARBA" id="ARBA00023163"/>
    </source>
</evidence>
<dbReference type="SMART" id="SM00862">
    <property type="entry name" value="Trans_reg_C"/>
    <property type="match status" value="1"/>
</dbReference>
<dbReference type="GO" id="GO:0006355">
    <property type="term" value="P:regulation of DNA-templated transcription"/>
    <property type="evidence" value="ECO:0007669"/>
    <property type="project" value="InterPro"/>
</dbReference>
<keyword evidence="2" id="KW-0902">Two-component regulatory system</keyword>
<dbReference type="SUPFAM" id="SSF52172">
    <property type="entry name" value="CheY-like"/>
    <property type="match status" value="1"/>
</dbReference>
<evidence type="ECO:0000256" key="3">
    <source>
        <dbReference type="ARBA" id="ARBA00023015"/>
    </source>
</evidence>
<feature type="domain" description="OmpR/PhoB-type" evidence="9">
    <location>
        <begin position="128"/>
        <end position="224"/>
    </location>
</feature>
<dbReference type="PROSITE" id="PS51755">
    <property type="entry name" value="OMPR_PHOB"/>
    <property type="match status" value="1"/>
</dbReference>
<dbReference type="RefSeq" id="WP_294894498.1">
    <property type="nucleotide sequence ID" value="NZ_DLUI01000060.1"/>
</dbReference>
<feature type="DNA-binding region" description="OmpR/PhoB-type" evidence="7">
    <location>
        <begin position="128"/>
        <end position="224"/>
    </location>
</feature>
<evidence type="ECO:0000256" key="6">
    <source>
        <dbReference type="PROSITE-ProRule" id="PRU00169"/>
    </source>
</evidence>
<dbReference type="SMART" id="SM00448">
    <property type="entry name" value="REC"/>
    <property type="match status" value="1"/>
</dbReference>
<dbReference type="Proteomes" id="UP000228859">
    <property type="component" value="Unassembled WGS sequence"/>
</dbReference>
<sequence>MYIRNSDKTILIVEDDIESNDNLSYLLESKFAKVFSAYDGMEGWKMYQERNPDIILTDIEMPKMDGLELIRRIRTNNTNIPIVILSSYSHQHYLLNAIPLKLEEYLLKPITMNKLNTLFQILEQNTKDKILKNIDICENMYYDFQSKAIFQNREMLRLSHLEISLMELLLKYRGKIVSYEEIEYTLYGSQEISRNALKIVVSNLRKKVVGLNIQSTPKLGYRLS</sequence>
<dbReference type="Gene3D" id="1.10.10.10">
    <property type="entry name" value="Winged helix-like DNA-binding domain superfamily/Winged helix DNA-binding domain"/>
    <property type="match status" value="1"/>
</dbReference>
<dbReference type="PANTHER" id="PTHR48111">
    <property type="entry name" value="REGULATOR OF RPOS"/>
    <property type="match status" value="1"/>
</dbReference>